<organism evidence="2 3">
    <name type="scientific">Labrys monachus</name>
    <dbReference type="NCBI Taxonomy" id="217067"/>
    <lineage>
        <taxon>Bacteria</taxon>
        <taxon>Pseudomonadati</taxon>
        <taxon>Pseudomonadota</taxon>
        <taxon>Alphaproteobacteria</taxon>
        <taxon>Hyphomicrobiales</taxon>
        <taxon>Xanthobacteraceae</taxon>
        <taxon>Labrys</taxon>
    </lineage>
</organism>
<keyword evidence="3" id="KW-1185">Reference proteome</keyword>
<sequence>MKCAAHGLAVMLVAAAACGVTEMKAHAATIPVLAYKRFCRDLSRGHPVMAANCEAQEVLAYRQLHAIWQSPPSDRIQDKCSTAGVVSRTTGTGSYVKYLNCIITYMGN</sequence>
<protein>
    <submittedName>
        <fullName evidence="2">Uncharacterized protein</fullName>
    </submittedName>
</protein>
<keyword evidence="1" id="KW-0732">Signal</keyword>
<accession>A0ABU0F8W7</accession>
<evidence type="ECO:0000313" key="3">
    <source>
        <dbReference type="Proteomes" id="UP001237448"/>
    </source>
</evidence>
<dbReference type="RefSeq" id="WP_307422751.1">
    <property type="nucleotide sequence ID" value="NZ_JAUSVK010000001.1"/>
</dbReference>
<gene>
    <name evidence="2" type="ORF">J3R73_000835</name>
</gene>
<comment type="caution">
    <text evidence="2">The sequence shown here is derived from an EMBL/GenBank/DDBJ whole genome shotgun (WGS) entry which is preliminary data.</text>
</comment>
<evidence type="ECO:0000256" key="1">
    <source>
        <dbReference type="SAM" id="SignalP"/>
    </source>
</evidence>
<feature type="chain" id="PRO_5045409558" evidence="1">
    <location>
        <begin position="28"/>
        <end position="108"/>
    </location>
</feature>
<reference evidence="2 3" key="1">
    <citation type="submission" date="2023-07" db="EMBL/GenBank/DDBJ databases">
        <title>Genomic Encyclopedia of Type Strains, Phase IV (KMG-IV): sequencing the most valuable type-strain genomes for metagenomic binning, comparative biology and taxonomic classification.</title>
        <authorList>
            <person name="Goeker M."/>
        </authorList>
    </citation>
    <scope>NUCLEOTIDE SEQUENCE [LARGE SCALE GENOMIC DNA]</scope>
    <source>
        <strain evidence="2 3">DSM 5896</strain>
    </source>
</reference>
<proteinExistence type="predicted"/>
<dbReference type="Proteomes" id="UP001237448">
    <property type="component" value="Unassembled WGS sequence"/>
</dbReference>
<dbReference type="PROSITE" id="PS51257">
    <property type="entry name" value="PROKAR_LIPOPROTEIN"/>
    <property type="match status" value="1"/>
</dbReference>
<feature type="signal peptide" evidence="1">
    <location>
        <begin position="1"/>
        <end position="27"/>
    </location>
</feature>
<evidence type="ECO:0000313" key="2">
    <source>
        <dbReference type="EMBL" id="MDQ0391043.1"/>
    </source>
</evidence>
<name>A0ABU0F8W7_9HYPH</name>
<dbReference type="EMBL" id="JAUSVK010000001">
    <property type="protein sequence ID" value="MDQ0391043.1"/>
    <property type="molecule type" value="Genomic_DNA"/>
</dbReference>